<feature type="domain" description="Septum formation-related" evidence="3">
    <location>
        <begin position="92"/>
        <end position="270"/>
    </location>
</feature>
<proteinExistence type="predicted"/>
<evidence type="ECO:0000313" key="5">
    <source>
        <dbReference type="Proteomes" id="UP000011863"/>
    </source>
</evidence>
<dbReference type="OrthoDB" id="4266126at2"/>
<dbReference type="EMBL" id="AP012057">
    <property type="protein sequence ID" value="BAN03092.1"/>
    <property type="molecule type" value="Genomic_DNA"/>
</dbReference>
<dbReference type="Pfam" id="PF13845">
    <property type="entry name" value="Septum_form"/>
    <property type="match status" value="2"/>
</dbReference>
<dbReference type="AlphaFoldDB" id="A0A6C7EAQ1"/>
<dbReference type="InterPro" id="IPR026004">
    <property type="entry name" value="Septum_form"/>
</dbReference>
<evidence type="ECO:0000256" key="2">
    <source>
        <dbReference type="SAM" id="SignalP"/>
    </source>
</evidence>
<feature type="chain" id="PRO_5038974348" description="Septum formation-related domain-containing protein" evidence="2">
    <location>
        <begin position="23"/>
        <end position="526"/>
    </location>
</feature>
<feature type="compositionally biased region" description="Pro residues" evidence="1">
    <location>
        <begin position="46"/>
        <end position="66"/>
    </location>
</feature>
<feature type="signal peptide" evidence="2">
    <location>
        <begin position="1"/>
        <end position="22"/>
    </location>
</feature>
<keyword evidence="2" id="KW-0732">Signal</keyword>
<dbReference type="Proteomes" id="UP000011863">
    <property type="component" value="Chromosome"/>
</dbReference>
<feature type="domain" description="Septum formation-related" evidence="3">
    <location>
        <begin position="321"/>
        <end position="383"/>
    </location>
</feature>
<name>A0A6C7EAQ1_ILUCY</name>
<feature type="region of interest" description="Disordered" evidence="1">
    <location>
        <begin position="24"/>
        <end position="89"/>
    </location>
</feature>
<dbReference type="PROSITE" id="PS51257">
    <property type="entry name" value="PROKAR_LIPOPROTEIN"/>
    <property type="match status" value="1"/>
</dbReference>
<evidence type="ECO:0000259" key="3">
    <source>
        <dbReference type="Pfam" id="PF13845"/>
    </source>
</evidence>
<keyword evidence="5" id="KW-1185">Reference proteome</keyword>
<evidence type="ECO:0000313" key="4">
    <source>
        <dbReference type="EMBL" id="BAN03092.1"/>
    </source>
</evidence>
<accession>A0A6C7EAQ1</accession>
<dbReference type="KEGG" id="aym:YM304_27780"/>
<organism evidence="4 5">
    <name type="scientific">Ilumatobacter coccineus (strain NBRC 103263 / KCTC 29153 / YM16-304)</name>
    <dbReference type="NCBI Taxonomy" id="1313172"/>
    <lineage>
        <taxon>Bacteria</taxon>
        <taxon>Bacillati</taxon>
        <taxon>Actinomycetota</taxon>
        <taxon>Acidimicrobiia</taxon>
        <taxon>Acidimicrobiales</taxon>
        <taxon>Ilumatobacteraceae</taxon>
        <taxon>Ilumatobacter</taxon>
    </lineage>
</organism>
<protein>
    <recommendedName>
        <fullName evidence="3">Septum formation-related domain-containing protein</fullName>
    </recommendedName>
</protein>
<dbReference type="RefSeq" id="WP_015442339.1">
    <property type="nucleotide sequence ID" value="NC_020520.1"/>
</dbReference>
<sequence>MSAPRRPSSVLATLLVAAIGIAACGGGSDDDASVTAVPDTATSETAPPPTDPPVTDPPATDPPATDPPTSDEPVGTEPPATMPTPPVTCGEKVELGEYAVVDCDEPHDSELVSLLPPPQQNAPRDEADFEATLARFCLPDVASYTGKDLSVVTVEIGFVSPTPLGESFEDPVECWVTMTAERSLVGSIAEVGLDAALGDATFLSSLEPGDCYSMVDEQLDSFDIVRLDPCDAEGVEQVVAFVPLESRAYPGQDELVDEAFALCDAAVADTTVDMISSTVAVVYPDEIGWTVAEQRGAACVAYIDTGDAEPVCAIQIPSEGHDPVDCAEPHDSEFAGFVTPPDSDLPTDPIEAEILVTELCAPTVSEYLGGRDLSTSGVGVGFDANTGLGEPFGDDINCWVVVGSPGALDAAIAEVGLEAAMGEHRIIAELDPGTCFTFAPDTYDLGFVVDCTTPDALMAVGLVSVDDDGPWPGDDPLRAIRFDLCSAVLAETSLSVDPTSVSGTFPNEIGWEALGRRYISCDAVPA</sequence>
<reference evidence="4 5" key="1">
    <citation type="journal article" date="2013" name="Int. J. Syst. Evol. Microbiol.">
        <title>Ilumatobacter nonamiense sp. nov. and Ilumatobacter coccineum sp. nov., isolated from seashore sand.</title>
        <authorList>
            <person name="Matsumoto A."/>
            <person name="Kasai H."/>
            <person name="Matsuo Y."/>
            <person name="Shizuri Y."/>
            <person name="Ichikawa N."/>
            <person name="Fujita N."/>
            <person name="Omura S."/>
            <person name="Takahashi Y."/>
        </authorList>
    </citation>
    <scope>NUCLEOTIDE SEQUENCE [LARGE SCALE GENOMIC DNA]</scope>
    <source>
        <strain evidence="5">NBRC 103263 / KCTC 29153 / YM16-304</strain>
    </source>
</reference>
<gene>
    <name evidence="4" type="ORF">YM304_27780</name>
</gene>
<evidence type="ECO:0000256" key="1">
    <source>
        <dbReference type="SAM" id="MobiDB-lite"/>
    </source>
</evidence>